<comment type="catalytic activity">
    <reaction evidence="4 5">
        <text>L-cysteine + L-glutamate + ATP = gamma-L-glutamyl-L-cysteine + ADP + phosphate + H(+)</text>
        <dbReference type="Rhea" id="RHEA:13285"/>
        <dbReference type="ChEBI" id="CHEBI:15378"/>
        <dbReference type="ChEBI" id="CHEBI:29985"/>
        <dbReference type="ChEBI" id="CHEBI:30616"/>
        <dbReference type="ChEBI" id="CHEBI:35235"/>
        <dbReference type="ChEBI" id="CHEBI:43474"/>
        <dbReference type="ChEBI" id="CHEBI:58173"/>
        <dbReference type="ChEBI" id="CHEBI:456216"/>
        <dbReference type="EC" id="6.3.2.2"/>
    </reaction>
</comment>
<dbReference type="GO" id="GO:0005524">
    <property type="term" value="F:ATP binding"/>
    <property type="evidence" value="ECO:0007669"/>
    <property type="project" value="UniProtKB-KW"/>
</dbReference>
<evidence type="ECO:0000256" key="3">
    <source>
        <dbReference type="ARBA" id="ARBA00022840"/>
    </source>
</evidence>
<dbReference type="NCBIfam" id="TIGR02050">
    <property type="entry name" value="gshA_cyan_rel"/>
    <property type="match status" value="1"/>
</dbReference>
<name>A0A0L8J0T4_STRVR</name>
<keyword evidence="2 5" id="KW-0547">Nucleotide-binding</keyword>
<evidence type="ECO:0000313" key="7">
    <source>
        <dbReference type="Proteomes" id="UP000037023"/>
    </source>
</evidence>
<evidence type="ECO:0000313" key="6">
    <source>
        <dbReference type="EMBL" id="KOG07412.1"/>
    </source>
</evidence>
<reference evidence="6 7" key="1">
    <citation type="submission" date="2015-06" db="EMBL/GenBank/DDBJ databases">
        <authorList>
            <person name="Hoefler B.C."/>
            <person name="Straight P.D."/>
        </authorList>
    </citation>
    <scope>NUCLEOTIDE SEQUENCE [LARGE SCALE GENOMIC DNA]</scope>
    <source>
        <strain evidence="6 7">NRRL 3427</strain>
    </source>
</reference>
<keyword evidence="3 5" id="KW-0067">ATP-binding</keyword>
<dbReference type="AlphaFoldDB" id="A0A0L8J0T4"/>
<dbReference type="Proteomes" id="UP000037023">
    <property type="component" value="Unassembled WGS sequence"/>
</dbReference>
<dbReference type="InterPro" id="IPR011793">
    <property type="entry name" value="YbdK"/>
</dbReference>
<comment type="similarity">
    <text evidence="5">Belongs to the glutamate--cysteine ligase type 2 family. YbdK subfamily.</text>
</comment>
<dbReference type="Gene3D" id="3.30.590.20">
    <property type="match status" value="1"/>
</dbReference>
<dbReference type="Pfam" id="PF04107">
    <property type="entry name" value="GCS2"/>
    <property type="match status" value="1"/>
</dbReference>
<dbReference type="InterPro" id="IPR014746">
    <property type="entry name" value="Gln_synth/guanido_kin_cat_dom"/>
</dbReference>
<accession>A0A0L8J0T4</accession>
<dbReference type="PATRIC" id="fig|1938.6.peg.8633"/>
<evidence type="ECO:0000256" key="2">
    <source>
        <dbReference type="ARBA" id="ARBA00022741"/>
    </source>
</evidence>
<dbReference type="GO" id="GO:0042398">
    <property type="term" value="P:modified amino acid biosynthetic process"/>
    <property type="evidence" value="ECO:0007669"/>
    <property type="project" value="InterPro"/>
</dbReference>
<evidence type="ECO:0000256" key="5">
    <source>
        <dbReference type="HAMAP-Rule" id="MF_01609"/>
    </source>
</evidence>
<dbReference type="InterPro" id="IPR006336">
    <property type="entry name" value="GCS2"/>
</dbReference>
<dbReference type="InterPro" id="IPR050141">
    <property type="entry name" value="GCL_type2/YbdK_subfam"/>
</dbReference>
<comment type="function">
    <text evidence="5">ATP-dependent carboxylate-amine ligase which exhibits weak glutamate--cysteine ligase activity.</text>
</comment>
<dbReference type="PANTHER" id="PTHR36510">
    <property type="entry name" value="GLUTAMATE--CYSTEINE LIGASE 2-RELATED"/>
    <property type="match status" value="1"/>
</dbReference>
<dbReference type="GO" id="GO:0004357">
    <property type="term" value="F:glutamate-cysteine ligase activity"/>
    <property type="evidence" value="ECO:0007669"/>
    <property type="project" value="UniProtKB-EC"/>
</dbReference>
<dbReference type="SUPFAM" id="SSF55931">
    <property type="entry name" value="Glutamine synthetase/guanido kinase"/>
    <property type="match status" value="1"/>
</dbReference>
<protein>
    <recommendedName>
        <fullName evidence="5">Putative glutamate--cysteine ligase 2</fullName>
        <ecNumber evidence="5">6.3.2.2</ecNumber>
    </recommendedName>
    <alternativeName>
        <fullName evidence="5">Gamma-glutamylcysteine synthetase 2</fullName>
        <shortName evidence="5">GCS 2</shortName>
        <shortName evidence="5">Gamma-GCS 2</shortName>
    </alternativeName>
</protein>
<organism evidence="6 7">
    <name type="scientific">Streptomyces viridochromogenes</name>
    <dbReference type="NCBI Taxonomy" id="1938"/>
    <lineage>
        <taxon>Bacteria</taxon>
        <taxon>Bacillati</taxon>
        <taxon>Actinomycetota</taxon>
        <taxon>Actinomycetes</taxon>
        <taxon>Kitasatosporales</taxon>
        <taxon>Streptomycetaceae</taxon>
        <taxon>Streptomyces</taxon>
    </lineage>
</organism>
<dbReference type="HAMAP" id="MF_01609">
    <property type="entry name" value="Glu_cys_ligase_2"/>
    <property type="match status" value="1"/>
</dbReference>
<proteinExistence type="inferred from homology"/>
<dbReference type="EC" id="6.3.2.2" evidence="5"/>
<evidence type="ECO:0000256" key="4">
    <source>
        <dbReference type="ARBA" id="ARBA00048819"/>
    </source>
</evidence>
<comment type="caution">
    <text evidence="6">The sequence shown here is derived from an EMBL/GenBank/DDBJ whole genome shotgun (WGS) entry which is preliminary data.</text>
</comment>
<gene>
    <name evidence="6" type="ORF">ADK34_40090</name>
</gene>
<evidence type="ECO:0000256" key="1">
    <source>
        <dbReference type="ARBA" id="ARBA00022598"/>
    </source>
</evidence>
<keyword evidence="1 5" id="KW-0436">Ligase</keyword>
<sequence length="381" mass="41722">MGPPRRGGAMKILTMGVEEEFVLVDRVTRTPVNRAPEVIRRAQRELGEQVQAEFFNAQIEICTAPTASREHLREELSWLRTVVGTAARDERCMPVACGTPVLSPEAPLTITDTDRYRLMARRFAPLVTRRDGTARDDSLVCGCHVHIGTLDRERALALAMHMRPWLPVLQALAGNSPYAGCRDTGYESWRSVEHARWPTVGPTPVLDEPQYLAHVARLVADGTLLDNRMVYWHARPSEHVPTLEIRLADTNADLDTVVLLAILARGLAATLLTRVESSVPPPLIAGARLLRAHGLAAVQGLTGTGLDPVDGRERPATALLDELIEVARPGLTAADDLAWVRDQWERIRTDGGGAARQRAVYRRHGRLSAVVDSLAAATVGS</sequence>
<dbReference type="EMBL" id="LGUP01000414">
    <property type="protein sequence ID" value="KOG07412.1"/>
    <property type="molecule type" value="Genomic_DNA"/>
</dbReference>
<dbReference type="PANTHER" id="PTHR36510:SF1">
    <property type="entry name" value="GLUTAMATE--CYSTEINE LIGASE 2-RELATED"/>
    <property type="match status" value="1"/>
</dbReference>